<dbReference type="EMBL" id="JBEDUW010000007">
    <property type="protein sequence ID" value="KAK9914295.1"/>
    <property type="molecule type" value="Genomic_DNA"/>
</dbReference>
<reference evidence="1 2" key="1">
    <citation type="journal article" date="2023" name="G3 (Bethesda)">
        <title>A chromosome-length genome assembly and annotation of blackberry (Rubus argutus, cv. 'Hillquist').</title>
        <authorList>
            <person name="Bruna T."/>
            <person name="Aryal R."/>
            <person name="Dudchenko O."/>
            <person name="Sargent D.J."/>
            <person name="Mead D."/>
            <person name="Buti M."/>
            <person name="Cavallini A."/>
            <person name="Hytonen T."/>
            <person name="Andres J."/>
            <person name="Pham M."/>
            <person name="Weisz D."/>
            <person name="Mascagni F."/>
            <person name="Usai G."/>
            <person name="Natali L."/>
            <person name="Bassil N."/>
            <person name="Fernandez G.E."/>
            <person name="Lomsadze A."/>
            <person name="Armour M."/>
            <person name="Olukolu B."/>
            <person name="Poorten T."/>
            <person name="Britton C."/>
            <person name="Davik J."/>
            <person name="Ashrafi H."/>
            <person name="Aiden E.L."/>
            <person name="Borodovsky M."/>
            <person name="Worthington M."/>
        </authorList>
    </citation>
    <scope>NUCLEOTIDE SEQUENCE [LARGE SCALE GENOMIC DNA]</scope>
    <source>
        <strain evidence="1">PI 553951</strain>
    </source>
</reference>
<comment type="caution">
    <text evidence="1">The sequence shown here is derived from an EMBL/GenBank/DDBJ whole genome shotgun (WGS) entry which is preliminary data.</text>
</comment>
<gene>
    <name evidence="1" type="ORF">M0R45_038081</name>
</gene>
<dbReference type="Proteomes" id="UP001457282">
    <property type="component" value="Unassembled WGS sequence"/>
</dbReference>
<evidence type="ECO:0000313" key="1">
    <source>
        <dbReference type="EMBL" id="KAK9914295.1"/>
    </source>
</evidence>
<name>A0AAW1W279_RUBAR</name>
<dbReference type="AlphaFoldDB" id="A0AAW1W279"/>
<evidence type="ECO:0000313" key="2">
    <source>
        <dbReference type="Proteomes" id="UP001457282"/>
    </source>
</evidence>
<keyword evidence="2" id="KW-1185">Reference proteome</keyword>
<proteinExistence type="predicted"/>
<accession>A0AAW1W279</accession>
<sequence>MAGDNNWNSDSDSSYVILSDVASVGSDSENFVIVAKDNYLSTLTDDVLPDERRHRLNETIFAREIIETNPRLRVSILYTRLGLQGCVLLLFGLLESTAYHFLKLRVGSQQLNSVLVNCLFTH</sequence>
<protein>
    <submittedName>
        <fullName evidence="1">Uncharacterized protein</fullName>
    </submittedName>
</protein>
<organism evidence="1 2">
    <name type="scientific">Rubus argutus</name>
    <name type="common">Southern blackberry</name>
    <dbReference type="NCBI Taxonomy" id="59490"/>
    <lineage>
        <taxon>Eukaryota</taxon>
        <taxon>Viridiplantae</taxon>
        <taxon>Streptophyta</taxon>
        <taxon>Embryophyta</taxon>
        <taxon>Tracheophyta</taxon>
        <taxon>Spermatophyta</taxon>
        <taxon>Magnoliopsida</taxon>
        <taxon>eudicotyledons</taxon>
        <taxon>Gunneridae</taxon>
        <taxon>Pentapetalae</taxon>
        <taxon>rosids</taxon>
        <taxon>fabids</taxon>
        <taxon>Rosales</taxon>
        <taxon>Rosaceae</taxon>
        <taxon>Rosoideae</taxon>
        <taxon>Rosoideae incertae sedis</taxon>
        <taxon>Rubus</taxon>
    </lineage>
</organism>